<accession>A0ABU3P8D5</accession>
<organism evidence="1 2">
    <name type="scientific">Roseateles aquae</name>
    <dbReference type="NCBI Taxonomy" id="3077235"/>
    <lineage>
        <taxon>Bacteria</taxon>
        <taxon>Pseudomonadati</taxon>
        <taxon>Pseudomonadota</taxon>
        <taxon>Betaproteobacteria</taxon>
        <taxon>Burkholderiales</taxon>
        <taxon>Sphaerotilaceae</taxon>
        <taxon>Roseateles</taxon>
    </lineage>
</organism>
<sequence length="110" mass="11836">MELTLREVPGFVPAWSFAAGSNPAERRGRSARRQALVALRLSFSRAAAELQGPEAARLQALVRQACEPIELWLLQAALATALSDDEVGEAHRRAMRQALAAVFSGSPLLA</sequence>
<protein>
    <recommendedName>
        <fullName evidence="3">TetR transcriptional regulator CgmR-like C-terminal domain-containing protein</fullName>
    </recommendedName>
</protein>
<gene>
    <name evidence="1" type="ORF">RQP53_06110</name>
</gene>
<name>A0ABU3P8D5_9BURK</name>
<comment type="caution">
    <text evidence="1">The sequence shown here is derived from an EMBL/GenBank/DDBJ whole genome shotgun (WGS) entry which is preliminary data.</text>
</comment>
<keyword evidence="2" id="KW-1185">Reference proteome</keyword>
<evidence type="ECO:0000313" key="2">
    <source>
        <dbReference type="Proteomes" id="UP001246372"/>
    </source>
</evidence>
<dbReference type="Proteomes" id="UP001246372">
    <property type="component" value="Unassembled WGS sequence"/>
</dbReference>
<evidence type="ECO:0000313" key="1">
    <source>
        <dbReference type="EMBL" id="MDT8998837.1"/>
    </source>
</evidence>
<proteinExistence type="predicted"/>
<dbReference type="EMBL" id="JAVXZY010000002">
    <property type="protein sequence ID" value="MDT8998837.1"/>
    <property type="molecule type" value="Genomic_DNA"/>
</dbReference>
<reference evidence="1" key="1">
    <citation type="submission" date="2023-09" db="EMBL/GenBank/DDBJ databases">
        <title>Paucibacter sp. APW11 Genome sequencing and assembly.</title>
        <authorList>
            <person name="Kim I."/>
        </authorList>
    </citation>
    <scope>NUCLEOTIDE SEQUENCE</scope>
    <source>
        <strain evidence="1">APW11</strain>
    </source>
</reference>
<evidence type="ECO:0008006" key="3">
    <source>
        <dbReference type="Google" id="ProtNLM"/>
    </source>
</evidence>
<dbReference type="RefSeq" id="WP_315649341.1">
    <property type="nucleotide sequence ID" value="NZ_JAVXZY010000002.1"/>
</dbReference>